<dbReference type="Pfam" id="PF12799">
    <property type="entry name" value="LRR_4"/>
    <property type="match status" value="1"/>
</dbReference>
<keyword evidence="3" id="KW-0677">Repeat</keyword>
<evidence type="ECO:0000256" key="1">
    <source>
        <dbReference type="ARBA" id="ARBA00009592"/>
    </source>
</evidence>
<dbReference type="OrthoDB" id="1740823at2759"/>
<dbReference type="InterPro" id="IPR051502">
    <property type="entry name" value="RLP_Defense_Trigger"/>
</dbReference>
<gene>
    <name evidence="4" type="ORF">PHJA_001118700</name>
</gene>
<dbReference type="SUPFAM" id="SSF52058">
    <property type="entry name" value="L domain-like"/>
    <property type="match status" value="1"/>
</dbReference>
<dbReference type="Gene3D" id="3.80.10.10">
    <property type="entry name" value="Ribonuclease Inhibitor"/>
    <property type="match status" value="1"/>
</dbReference>
<dbReference type="PRINTS" id="PR00019">
    <property type="entry name" value="LEURICHRPT"/>
</dbReference>
<evidence type="ECO:0000313" key="4">
    <source>
        <dbReference type="EMBL" id="GFP89749.1"/>
    </source>
</evidence>
<dbReference type="PANTHER" id="PTHR48062:SF4">
    <property type="entry name" value="RECEPTOR-LIKE PROTEIN 2-RELATED"/>
    <property type="match status" value="1"/>
</dbReference>
<evidence type="ECO:0000256" key="3">
    <source>
        <dbReference type="ARBA" id="ARBA00022737"/>
    </source>
</evidence>
<accession>A0A830BUE8</accession>
<name>A0A830BUE8_9LAMI</name>
<dbReference type="AlphaFoldDB" id="A0A830BUE8"/>
<keyword evidence="5" id="KW-1185">Reference proteome</keyword>
<keyword evidence="4" id="KW-0675">Receptor</keyword>
<protein>
    <submittedName>
        <fullName evidence="4">Tyrosine-sulfated glycopeptide receptor 1</fullName>
    </submittedName>
</protein>
<dbReference type="EMBL" id="BMAC01000200">
    <property type="protein sequence ID" value="GFP89749.1"/>
    <property type="molecule type" value="Genomic_DNA"/>
</dbReference>
<dbReference type="InterPro" id="IPR025875">
    <property type="entry name" value="Leu-rich_rpt_4"/>
</dbReference>
<evidence type="ECO:0000256" key="2">
    <source>
        <dbReference type="ARBA" id="ARBA00022614"/>
    </source>
</evidence>
<keyword evidence="2" id="KW-0433">Leucine-rich repeat</keyword>
<comment type="similarity">
    <text evidence="1">Belongs to the RLP family.</text>
</comment>
<organism evidence="4 5">
    <name type="scientific">Phtheirospermum japonicum</name>
    <dbReference type="NCBI Taxonomy" id="374723"/>
    <lineage>
        <taxon>Eukaryota</taxon>
        <taxon>Viridiplantae</taxon>
        <taxon>Streptophyta</taxon>
        <taxon>Embryophyta</taxon>
        <taxon>Tracheophyta</taxon>
        <taxon>Spermatophyta</taxon>
        <taxon>Magnoliopsida</taxon>
        <taxon>eudicotyledons</taxon>
        <taxon>Gunneridae</taxon>
        <taxon>Pentapetalae</taxon>
        <taxon>asterids</taxon>
        <taxon>lamiids</taxon>
        <taxon>Lamiales</taxon>
        <taxon>Orobanchaceae</taxon>
        <taxon>Orobanchaceae incertae sedis</taxon>
        <taxon>Phtheirospermum</taxon>
    </lineage>
</organism>
<dbReference type="FunFam" id="3.80.10.10:FF:000383">
    <property type="entry name" value="Leucine-rich repeat receptor protein kinase EMS1"/>
    <property type="match status" value="1"/>
</dbReference>
<dbReference type="PANTHER" id="PTHR48062">
    <property type="entry name" value="RECEPTOR-LIKE PROTEIN 14"/>
    <property type="match status" value="1"/>
</dbReference>
<sequence>MPGLIADNTSSDLSYLALPFLFDSLQYNRLFNLPRGLKVGNNSLTGNILADIGQLKLLHVLDLSNNVFNGSIPNQLSGLVNLEKLDMSGNNLSGEIPASLTGLHFLSSFSVANNDLTTVARRTEPGDSNRG</sequence>
<proteinExistence type="inferred from homology"/>
<reference evidence="4" key="1">
    <citation type="submission" date="2020-07" db="EMBL/GenBank/DDBJ databases">
        <title>Ethylene signaling mediates host invasion by parasitic plants.</title>
        <authorList>
            <person name="Yoshida S."/>
        </authorList>
    </citation>
    <scope>NUCLEOTIDE SEQUENCE</scope>
    <source>
        <strain evidence="4">Okayama</strain>
    </source>
</reference>
<dbReference type="Proteomes" id="UP000653305">
    <property type="component" value="Unassembled WGS sequence"/>
</dbReference>
<comment type="caution">
    <text evidence="4">The sequence shown here is derived from an EMBL/GenBank/DDBJ whole genome shotgun (WGS) entry which is preliminary data.</text>
</comment>
<dbReference type="InterPro" id="IPR032675">
    <property type="entry name" value="LRR_dom_sf"/>
</dbReference>
<evidence type="ECO:0000313" key="5">
    <source>
        <dbReference type="Proteomes" id="UP000653305"/>
    </source>
</evidence>